<feature type="region of interest" description="Disordered" evidence="1">
    <location>
        <begin position="363"/>
        <end position="403"/>
    </location>
</feature>
<feature type="region of interest" description="Disordered" evidence="1">
    <location>
        <begin position="459"/>
        <end position="504"/>
    </location>
</feature>
<feature type="compositionally biased region" description="Low complexity" evidence="1">
    <location>
        <begin position="556"/>
        <end position="574"/>
    </location>
</feature>
<dbReference type="Proteomes" id="UP000007264">
    <property type="component" value="Unassembled WGS sequence"/>
</dbReference>
<evidence type="ECO:0000313" key="4">
    <source>
        <dbReference type="Proteomes" id="UP000007264"/>
    </source>
</evidence>
<evidence type="ECO:0000259" key="2">
    <source>
        <dbReference type="Pfam" id="PF08766"/>
    </source>
</evidence>
<proteinExistence type="predicted"/>
<gene>
    <name evidence="3" type="ORF">COCSUDRAFT_61270</name>
</gene>
<reference evidence="3 4" key="1">
    <citation type="journal article" date="2012" name="Genome Biol.">
        <title>The genome of the polar eukaryotic microalga coccomyxa subellipsoidea reveals traits of cold adaptation.</title>
        <authorList>
            <person name="Blanc G."/>
            <person name="Agarkova I."/>
            <person name="Grimwood J."/>
            <person name="Kuo A."/>
            <person name="Brueggeman A."/>
            <person name="Dunigan D."/>
            <person name="Gurnon J."/>
            <person name="Ladunga I."/>
            <person name="Lindquist E."/>
            <person name="Lucas S."/>
            <person name="Pangilinan J."/>
            <person name="Proschold T."/>
            <person name="Salamov A."/>
            <person name="Schmutz J."/>
            <person name="Weeks D."/>
            <person name="Yamada T."/>
            <person name="Claverie J.M."/>
            <person name="Grigoriev I."/>
            <person name="Van Etten J."/>
            <person name="Lomsadze A."/>
            <person name="Borodovsky M."/>
        </authorList>
    </citation>
    <scope>NUCLEOTIDE SEQUENCE [LARGE SCALE GENOMIC DNA]</scope>
    <source>
        <strain evidence="3 4">C-169</strain>
    </source>
</reference>
<feature type="region of interest" description="Disordered" evidence="1">
    <location>
        <begin position="1"/>
        <end position="36"/>
    </location>
</feature>
<dbReference type="GeneID" id="17043024"/>
<feature type="compositionally biased region" description="Basic and acidic residues" evidence="1">
    <location>
        <begin position="1"/>
        <end position="14"/>
    </location>
</feature>
<name>I0Z302_COCSC</name>
<feature type="region of interest" description="Disordered" evidence="1">
    <location>
        <begin position="225"/>
        <end position="255"/>
    </location>
</feature>
<dbReference type="InterPro" id="IPR014876">
    <property type="entry name" value="DEK_C"/>
</dbReference>
<feature type="compositionally biased region" description="Low complexity" evidence="1">
    <location>
        <begin position="524"/>
        <end position="539"/>
    </location>
</feature>
<protein>
    <recommendedName>
        <fullName evidence="2">DEK-C domain-containing protein</fullName>
    </recommendedName>
</protein>
<feature type="region of interest" description="Disordered" evidence="1">
    <location>
        <begin position="646"/>
        <end position="682"/>
    </location>
</feature>
<feature type="region of interest" description="Disordered" evidence="1">
    <location>
        <begin position="521"/>
        <end position="602"/>
    </location>
</feature>
<feature type="domain" description="DEK-C" evidence="2">
    <location>
        <begin position="144"/>
        <end position="191"/>
    </location>
</feature>
<dbReference type="AlphaFoldDB" id="I0Z302"/>
<comment type="caution">
    <text evidence="3">The sequence shown here is derived from an EMBL/GenBank/DDBJ whole genome shotgun (WGS) entry which is preliminary data.</text>
</comment>
<dbReference type="RefSeq" id="XP_005649565.1">
    <property type="nucleotide sequence ID" value="XM_005649508.1"/>
</dbReference>
<dbReference type="KEGG" id="csl:COCSUDRAFT_61270"/>
<evidence type="ECO:0000313" key="3">
    <source>
        <dbReference type="EMBL" id="EIE25021.1"/>
    </source>
</evidence>
<dbReference type="EMBL" id="AGSI01000004">
    <property type="protein sequence ID" value="EIE25021.1"/>
    <property type="molecule type" value="Genomic_DNA"/>
</dbReference>
<accession>I0Z302</accession>
<feature type="compositionally biased region" description="Low complexity" evidence="1">
    <location>
        <begin position="23"/>
        <end position="32"/>
    </location>
</feature>
<sequence>MEAERAGHVSRERLASAGAASVRLRPAAPAKAELAEEDILEDAELPRLSYDEVMDARPAELAQRWPPRLHRRDLSASSLAAMQSDVLAQTAAQPVVQQGKDPQSGSQRQGRLKKRRVQDAGGSGGVSSGRGQRAQEGVEVVAGDLKARIAAILRGADLEMLTLQQVAKQLQQEFGGRVTAKAIRKEVDSFLQVLPGAEEERGVLASDDSDGTLWKVSIEEELNTPFSNMQPPAANEERKSAPTIRRRTQPSANDQSADLGAATLSLHWALISLAAAHRRSATRVSHTEHICGAGAAVPVADMAPGQPLSQRNGEVAAAGAGTEPEQAAADALHLVTDDSFIHGGGHAARGVPEECATVAAGFEGRDGHGTDEDGDEGAAGMEIEPGSQGGAAGNMPGSEGAAAEDEGEVCAAAAAAKHSFRLAYALLEQLLARRWDRDVRPARRGVAFRLALRLPQPPGWPATNLPLFRSPPAAKVRPDTGGGAASMHAGERQRDAARSLASLQADGGAASLQAGEIQPDTARDGAAAAAAGDSSQQRAGSRTTLPGEELLVPGRETAAAALGGHAAGEEGTAADSGLGEPSLGMGEPSVAGVGGTSQDQPPENFIAAMGVAEEQGIESYSALLTAAHEEGREGGSSGAAEQGIGAAVAGSAEAGQETNSTGEGIPKPAAGREAGKEAGEQGAADQVYDGVAGDARLAFEAAAAIGISQEVIALAVQRYQRLISKADNLQSAD</sequence>
<dbReference type="Pfam" id="PF08766">
    <property type="entry name" value="DEK_C"/>
    <property type="match status" value="1"/>
</dbReference>
<feature type="compositionally biased region" description="Polar residues" evidence="1">
    <location>
        <begin position="91"/>
        <end position="109"/>
    </location>
</feature>
<organism evidence="3 4">
    <name type="scientific">Coccomyxa subellipsoidea (strain C-169)</name>
    <name type="common">Green microalga</name>
    <dbReference type="NCBI Taxonomy" id="574566"/>
    <lineage>
        <taxon>Eukaryota</taxon>
        <taxon>Viridiplantae</taxon>
        <taxon>Chlorophyta</taxon>
        <taxon>core chlorophytes</taxon>
        <taxon>Trebouxiophyceae</taxon>
        <taxon>Trebouxiophyceae incertae sedis</taxon>
        <taxon>Coccomyxaceae</taxon>
        <taxon>Coccomyxa</taxon>
        <taxon>Coccomyxa subellipsoidea</taxon>
    </lineage>
</organism>
<feature type="region of interest" description="Disordered" evidence="1">
    <location>
        <begin position="91"/>
        <end position="136"/>
    </location>
</feature>
<dbReference type="OrthoDB" id="10251073at2759"/>
<keyword evidence="4" id="KW-1185">Reference proteome</keyword>
<evidence type="ECO:0000256" key="1">
    <source>
        <dbReference type="SAM" id="MobiDB-lite"/>
    </source>
</evidence>